<evidence type="ECO:0000256" key="1">
    <source>
        <dbReference type="ARBA" id="ARBA00022527"/>
    </source>
</evidence>
<reference evidence="3" key="2">
    <citation type="submission" date="2020-09" db="EMBL/GenBank/DDBJ databases">
        <authorList>
            <person name="Sun Q."/>
            <person name="Sedlacek I."/>
        </authorList>
    </citation>
    <scope>NUCLEOTIDE SEQUENCE</scope>
    <source>
        <strain evidence="3">CCM 7905</strain>
    </source>
</reference>
<dbReference type="InterPro" id="IPR050267">
    <property type="entry name" value="Anti-sigma-factor_SerPK"/>
</dbReference>
<dbReference type="GO" id="GO:0004674">
    <property type="term" value="F:protein serine/threonine kinase activity"/>
    <property type="evidence" value="ECO:0007669"/>
    <property type="project" value="UniProtKB-KW"/>
</dbReference>
<dbReference type="AlphaFoldDB" id="A0A917G860"/>
<evidence type="ECO:0000313" key="3">
    <source>
        <dbReference type="EMBL" id="GGG28052.1"/>
    </source>
</evidence>
<name>A0A917G860_9NOCA</name>
<gene>
    <name evidence="3" type="ORF">GCM10007304_47360</name>
</gene>
<keyword evidence="4" id="KW-1185">Reference proteome</keyword>
<protein>
    <recommendedName>
        <fullName evidence="2">Histidine kinase/HSP90-like ATPase domain-containing protein</fullName>
    </recommendedName>
</protein>
<proteinExistence type="predicted"/>
<accession>A0A917G860</accession>
<dbReference type="Pfam" id="PF13581">
    <property type="entry name" value="HATPase_c_2"/>
    <property type="match status" value="1"/>
</dbReference>
<evidence type="ECO:0000313" key="4">
    <source>
        <dbReference type="Proteomes" id="UP000654257"/>
    </source>
</evidence>
<dbReference type="EMBL" id="BMCU01000007">
    <property type="protein sequence ID" value="GGG28052.1"/>
    <property type="molecule type" value="Genomic_DNA"/>
</dbReference>
<keyword evidence="1" id="KW-0418">Kinase</keyword>
<dbReference type="SUPFAM" id="SSF55874">
    <property type="entry name" value="ATPase domain of HSP90 chaperone/DNA topoisomerase II/histidine kinase"/>
    <property type="match status" value="1"/>
</dbReference>
<comment type="caution">
    <text evidence="3">The sequence shown here is derived from an EMBL/GenBank/DDBJ whole genome shotgun (WGS) entry which is preliminary data.</text>
</comment>
<dbReference type="InterPro" id="IPR036890">
    <property type="entry name" value="HATPase_C_sf"/>
</dbReference>
<organism evidence="3 4">
    <name type="scientific">Rhodococcoides trifolii</name>
    <dbReference type="NCBI Taxonomy" id="908250"/>
    <lineage>
        <taxon>Bacteria</taxon>
        <taxon>Bacillati</taxon>
        <taxon>Actinomycetota</taxon>
        <taxon>Actinomycetes</taxon>
        <taxon>Mycobacteriales</taxon>
        <taxon>Nocardiaceae</taxon>
        <taxon>Rhodococcoides</taxon>
    </lineage>
</organism>
<keyword evidence="1" id="KW-0723">Serine/threonine-protein kinase</keyword>
<dbReference type="Proteomes" id="UP000654257">
    <property type="component" value="Unassembled WGS sequence"/>
</dbReference>
<keyword evidence="1" id="KW-0808">Transferase</keyword>
<dbReference type="Gene3D" id="3.30.565.10">
    <property type="entry name" value="Histidine kinase-like ATPase, C-terminal domain"/>
    <property type="match status" value="1"/>
</dbReference>
<dbReference type="CDD" id="cd16936">
    <property type="entry name" value="HATPase_RsbW-like"/>
    <property type="match status" value="1"/>
</dbReference>
<reference evidence="3" key="1">
    <citation type="journal article" date="2014" name="Int. J. Syst. Evol. Microbiol.">
        <title>Complete genome sequence of Corynebacterium casei LMG S-19264T (=DSM 44701T), isolated from a smear-ripened cheese.</title>
        <authorList>
            <consortium name="US DOE Joint Genome Institute (JGI-PGF)"/>
            <person name="Walter F."/>
            <person name="Albersmeier A."/>
            <person name="Kalinowski J."/>
            <person name="Ruckert C."/>
        </authorList>
    </citation>
    <scope>NUCLEOTIDE SEQUENCE</scope>
    <source>
        <strain evidence="3">CCM 7905</strain>
    </source>
</reference>
<dbReference type="PANTHER" id="PTHR35526:SF3">
    <property type="entry name" value="ANTI-SIGMA-F FACTOR RSBW"/>
    <property type="match status" value="1"/>
</dbReference>
<sequence length="152" mass="16416">MPGAEGETASMEVDTFTALDIRAEAEHLTPVRRGLLAWLRRAEVSEGRSHDITLAAYEALANSVEHAYGASDNAGDEDDGPSDVTVRTIGLRASRHPDSGLVVIRVWDQGVWDTTDGGWLRGRGLPLIYALADHVAIDSITGTTIEMRFEGT</sequence>
<evidence type="ECO:0000259" key="2">
    <source>
        <dbReference type="Pfam" id="PF13581"/>
    </source>
</evidence>
<feature type="domain" description="Histidine kinase/HSP90-like ATPase" evidence="2">
    <location>
        <begin position="22"/>
        <end position="149"/>
    </location>
</feature>
<dbReference type="PANTHER" id="PTHR35526">
    <property type="entry name" value="ANTI-SIGMA-F FACTOR RSBW-RELATED"/>
    <property type="match status" value="1"/>
</dbReference>
<dbReference type="InterPro" id="IPR003594">
    <property type="entry name" value="HATPase_dom"/>
</dbReference>